<accession>A0AAE1KQN7</accession>
<comment type="caution">
    <text evidence="3">The sequence shown here is derived from an EMBL/GenBank/DDBJ whole genome shotgun (WGS) entry which is preliminary data.</text>
</comment>
<keyword evidence="1" id="KW-0812">Transmembrane</keyword>
<keyword evidence="4" id="KW-1185">Reference proteome</keyword>
<evidence type="ECO:0000313" key="4">
    <source>
        <dbReference type="Proteomes" id="UP001286313"/>
    </source>
</evidence>
<dbReference type="PROSITE" id="PS51257">
    <property type="entry name" value="PROKAR_LIPOPROTEIN"/>
    <property type="match status" value="1"/>
</dbReference>
<dbReference type="AlphaFoldDB" id="A0AAE1KQN7"/>
<evidence type="ECO:0000256" key="2">
    <source>
        <dbReference type="SAM" id="SignalP"/>
    </source>
</evidence>
<protein>
    <submittedName>
        <fullName evidence="3">Uncharacterized protein</fullName>
    </submittedName>
</protein>
<gene>
    <name evidence="3" type="ORF">Pcinc_015233</name>
</gene>
<feature type="signal peptide" evidence="2">
    <location>
        <begin position="1"/>
        <end position="33"/>
    </location>
</feature>
<dbReference type="Proteomes" id="UP001286313">
    <property type="component" value="Unassembled WGS sequence"/>
</dbReference>
<feature type="transmembrane region" description="Helical" evidence="1">
    <location>
        <begin position="455"/>
        <end position="475"/>
    </location>
</feature>
<keyword evidence="1" id="KW-1133">Transmembrane helix</keyword>
<keyword evidence="1" id="KW-0472">Membrane</keyword>
<dbReference type="EMBL" id="JAWQEG010001335">
    <property type="protein sequence ID" value="KAK3880268.1"/>
    <property type="molecule type" value="Genomic_DNA"/>
</dbReference>
<feature type="chain" id="PRO_5042108162" evidence="2">
    <location>
        <begin position="34"/>
        <end position="477"/>
    </location>
</feature>
<name>A0AAE1KQN7_PETCI</name>
<proteinExistence type="predicted"/>
<organism evidence="3 4">
    <name type="scientific">Petrolisthes cinctipes</name>
    <name type="common">Flat porcelain crab</name>
    <dbReference type="NCBI Taxonomy" id="88211"/>
    <lineage>
        <taxon>Eukaryota</taxon>
        <taxon>Metazoa</taxon>
        <taxon>Ecdysozoa</taxon>
        <taxon>Arthropoda</taxon>
        <taxon>Crustacea</taxon>
        <taxon>Multicrustacea</taxon>
        <taxon>Malacostraca</taxon>
        <taxon>Eumalacostraca</taxon>
        <taxon>Eucarida</taxon>
        <taxon>Decapoda</taxon>
        <taxon>Pleocyemata</taxon>
        <taxon>Anomura</taxon>
        <taxon>Galatheoidea</taxon>
        <taxon>Porcellanidae</taxon>
        <taxon>Petrolisthes</taxon>
    </lineage>
</organism>
<evidence type="ECO:0000313" key="3">
    <source>
        <dbReference type="EMBL" id="KAK3880268.1"/>
    </source>
</evidence>
<reference evidence="3" key="1">
    <citation type="submission" date="2023-10" db="EMBL/GenBank/DDBJ databases">
        <title>Genome assemblies of two species of porcelain crab, Petrolisthes cinctipes and Petrolisthes manimaculis (Anomura: Porcellanidae).</title>
        <authorList>
            <person name="Angst P."/>
        </authorList>
    </citation>
    <scope>NUCLEOTIDE SEQUENCE</scope>
    <source>
        <strain evidence="3">PB745_01</strain>
        <tissue evidence="3">Gill</tissue>
    </source>
</reference>
<evidence type="ECO:0000256" key="1">
    <source>
        <dbReference type="SAM" id="Phobius"/>
    </source>
</evidence>
<sequence>MEEAVRTSRLSCVVVALVMACVVAPMVVMEVAGERCTVMRGDCRMVADLEYLDDNTPFTALNISCECKRGQDVTSSLEQLNRASKCAGWIPSSASDPKVNSSTLYIVGCSIRAEPLPASVLDQLRLTNRLELFVQDSPKFRLSRYIHQPESTTDLPELHATFINSNVSSIPEGVLGNVNGAKVSLEDCQVGVIESRAFSEYPQHASVNITFLNTDITTLKMVAFELPPSSEVTMIGGRVLAWDRSGYTGGARLELRGVIIGRILGYAINLYGLQSFTMTGCTVAEVLSEALAYSSRTLPYGKEMKNNSAVLAGNTFMTASGEAFLNLCFVNDLVWKMNTFVNLTAGPLRLQSKECERERNWRKVVTRTDLNCSNCEDFKHPDNQTCAIYETGLCVSCKGQSNSCNRPILSHLIDGPCEESHPDVTEALRTTCVTPTATTTGSRTSRILRGGGAKLIPSALPLVVVVVVVATGMVINV</sequence>
<keyword evidence="2" id="KW-0732">Signal</keyword>